<dbReference type="InterPro" id="IPR012480">
    <property type="entry name" value="Hepar_II_III_C"/>
</dbReference>
<evidence type="ECO:0000256" key="1">
    <source>
        <dbReference type="ARBA" id="ARBA00004196"/>
    </source>
</evidence>
<comment type="subcellular location">
    <subcellularLocation>
        <location evidence="1">Cell envelope</location>
    </subcellularLocation>
</comment>
<feature type="domain" description="Heparinase II/III-like C-terminal" evidence="3">
    <location>
        <begin position="330"/>
        <end position="574"/>
    </location>
</feature>
<dbReference type="Gene3D" id="2.70.98.70">
    <property type="match status" value="1"/>
</dbReference>
<evidence type="ECO:0000313" key="5">
    <source>
        <dbReference type="Proteomes" id="UP001302249"/>
    </source>
</evidence>
<organism evidence="4 5">
    <name type="scientific">Stakelama saccharophila</name>
    <dbReference type="NCBI Taxonomy" id="3075605"/>
    <lineage>
        <taxon>Bacteria</taxon>
        <taxon>Pseudomonadati</taxon>
        <taxon>Pseudomonadota</taxon>
        <taxon>Alphaproteobacteria</taxon>
        <taxon>Sphingomonadales</taxon>
        <taxon>Sphingomonadaceae</taxon>
        <taxon>Stakelama</taxon>
    </lineage>
</organism>
<keyword evidence="5" id="KW-1185">Reference proteome</keyword>
<feature type="region of interest" description="Disordered" evidence="2">
    <location>
        <begin position="1"/>
        <end position="21"/>
    </location>
</feature>
<dbReference type="RefSeq" id="WP_313915706.1">
    <property type="nucleotide sequence ID" value="NZ_CP135076.1"/>
</dbReference>
<evidence type="ECO:0000259" key="3">
    <source>
        <dbReference type="Pfam" id="PF07940"/>
    </source>
</evidence>
<reference evidence="4 5" key="1">
    <citation type="submission" date="2023-09" db="EMBL/GenBank/DDBJ databases">
        <authorList>
            <person name="Rey-Velasco X."/>
        </authorList>
    </citation>
    <scope>NUCLEOTIDE SEQUENCE [LARGE SCALE GENOMIC DNA]</scope>
    <source>
        <strain evidence="4 5">W311</strain>
    </source>
</reference>
<sequence length="580" mass="62442">MNEPSRIEHEHDPDGVDEGKRLVRVGGDKGLSLAERLSERWQRLAWRSPIHKLRLRGRHPLKLIAVVDDPFLGDIARGRALLDGMLSFRGETRNIAGLGLDRPGFSRTFAEYLHSFAWLRDLSSVTTRAQAVPIAEAIMRQWIAAHAEHVAEPAWRPDLTGRRILFWCAHAPLILSSSDLVYRSDVLNAFARGARHVDRTADKAGPGAPRIAAWAGVVAAGLMLPGGDPRRSFGEAGLHRAIDASIFADGGTAGRSPERQLDVVRLLAMVCQTYAARRLEPPEFVSDALVRAVGALRGACLGDRGLSSWQGGGPVTGDTIEQVIEATGIRTRPLKQARDWGYQRLSAGKTTLLVDAAPPPVARLVEGGCASTLAFEMSDGAHRLIVNCGGARAVHAAVPEQLAEGLRTTAAHSTLVLADSNSTAIHADGTLGRGVAEVEVSRQESDTAMRLEASHDGYVRRYGFVHRRHIAVTPDGLDVRGEDSLVPAGKRHKAGDTPFAIRFHLGAEVEVSPTADGHAAFLRLPGGAVWQFRAKGAALTVEDSLWVDADGRPRPSEQIVLSGETSAGGVSVSWVLRRAR</sequence>
<dbReference type="InterPro" id="IPR008929">
    <property type="entry name" value="Chondroitin_lyas"/>
</dbReference>
<gene>
    <name evidence="4" type="ORF">RPR59_00890</name>
</gene>
<evidence type="ECO:0000313" key="4">
    <source>
        <dbReference type="EMBL" id="WNO53848.1"/>
    </source>
</evidence>
<protein>
    <submittedName>
        <fullName evidence="4">Heparinase II/III family protein</fullName>
    </submittedName>
</protein>
<name>A0ABZ0B8Z4_9SPHN</name>
<dbReference type="Pfam" id="PF07940">
    <property type="entry name" value="Hepar_II_III_C"/>
    <property type="match status" value="1"/>
</dbReference>
<dbReference type="EMBL" id="CP135076">
    <property type="protein sequence ID" value="WNO53848.1"/>
    <property type="molecule type" value="Genomic_DNA"/>
</dbReference>
<accession>A0ABZ0B8Z4</accession>
<dbReference type="Gene3D" id="1.50.10.100">
    <property type="entry name" value="Chondroitin AC/alginate lyase"/>
    <property type="match status" value="1"/>
</dbReference>
<dbReference type="Proteomes" id="UP001302249">
    <property type="component" value="Chromosome"/>
</dbReference>
<proteinExistence type="predicted"/>
<evidence type="ECO:0000256" key="2">
    <source>
        <dbReference type="SAM" id="MobiDB-lite"/>
    </source>
</evidence>